<feature type="active site" description="Nucleophile" evidence="2">
    <location>
        <position position="182"/>
    </location>
</feature>
<dbReference type="PANTHER" id="PTHR12000">
    <property type="entry name" value="HEMOGLOBINASE FAMILY MEMBER"/>
    <property type="match status" value="1"/>
</dbReference>
<gene>
    <name evidence="4" type="ORF">RRG08_037903</name>
</gene>
<dbReference type="Proteomes" id="UP001283361">
    <property type="component" value="Unassembled WGS sequence"/>
</dbReference>
<keyword evidence="5" id="KW-1185">Reference proteome</keyword>
<evidence type="ECO:0008006" key="6">
    <source>
        <dbReference type="Google" id="ProtNLM"/>
    </source>
</evidence>
<proteinExistence type="inferred from homology"/>
<evidence type="ECO:0000313" key="5">
    <source>
        <dbReference type="Proteomes" id="UP001283361"/>
    </source>
</evidence>
<evidence type="ECO:0000256" key="2">
    <source>
        <dbReference type="PIRSR" id="PIRSR019663-1"/>
    </source>
</evidence>
<evidence type="ECO:0000313" key="4">
    <source>
        <dbReference type="EMBL" id="KAK3770715.1"/>
    </source>
</evidence>
<dbReference type="Gene3D" id="3.40.50.1460">
    <property type="match status" value="1"/>
</dbReference>
<dbReference type="InterPro" id="IPR001096">
    <property type="entry name" value="Peptidase_C13"/>
</dbReference>
<dbReference type="GO" id="GO:0004197">
    <property type="term" value="F:cysteine-type endopeptidase activity"/>
    <property type="evidence" value="ECO:0007669"/>
    <property type="project" value="TreeGrafter"/>
</dbReference>
<evidence type="ECO:0000256" key="3">
    <source>
        <dbReference type="SAM" id="SignalP"/>
    </source>
</evidence>
<comment type="similarity">
    <text evidence="1">Belongs to the peptidase C13 family.</text>
</comment>
<dbReference type="GO" id="GO:0006624">
    <property type="term" value="P:vacuolar protein processing"/>
    <property type="evidence" value="ECO:0007669"/>
    <property type="project" value="TreeGrafter"/>
</dbReference>
<dbReference type="EMBL" id="JAWDGP010003792">
    <property type="protein sequence ID" value="KAK3770715.1"/>
    <property type="molecule type" value="Genomic_DNA"/>
</dbReference>
<dbReference type="Pfam" id="PF01650">
    <property type="entry name" value="Peptidase_C13"/>
    <property type="match status" value="1"/>
</dbReference>
<dbReference type="FunFam" id="3.40.50.1460:FF:000020">
    <property type="entry name" value="Clan CD, family C13, asparaginyl endopeptidase-like cysteine peptidase"/>
    <property type="match status" value="1"/>
</dbReference>
<sequence length="431" mass="47742">MKLPILLLFCFVSCAASGKNWALLFTGANGWFNYSTHSNLCHAYQVLHKAGIPDERIVVIMYNDIADDPQNPFPGKLFNSYNHTDVYKGTPLTYTGKEVMTDVVLAALKGDKEAVKKLIGREGKVIDSGPEDNIFVAVSDHGGPGSLLMPDRLMTAKELNGALREMHAKKKFANLIFYLESCESGSMFEDLPKDLNIYAITASDAKHPAEMNYCEDPKIKEVCIGGEFSTAWTENSDKVDISTFTFRQQSVAIKKGVNSSHPQMFGDLSLLNRPLKDFFGGKASSDQMTLTPTSQISNSDRAPFATMHLKQLQRQVHKNPTDLKLRLQLARIQAIMADIDLYFVQVARHVYPQENIHSITESSAEKIRNWDCYDAALKAVSASCPGLLHSPKVQGYFLSRLSVLVNMCNRGTGPVVSEAVVAVSQLTELCY</sequence>
<dbReference type="PANTHER" id="PTHR12000:SF42">
    <property type="entry name" value="LEGUMAIN"/>
    <property type="match status" value="1"/>
</dbReference>
<feature type="signal peptide" evidence="3">
    <location>
        <begin position="1"/>
        <end position="18"/>
    </location>
</feature>
<comment type="caution">
    <text evidence="4">The sequence shown here is derived from an EMBL/GenBank/DDBJ whole genome shotgun (WGS) entry which is preliminary data.</text>
</comment>
<keyword evidence="3" id="KW-0732">Signal</keyword>
<dbReference type="InterPro" id="IPR046427">
    <property type="entry name" value="Legumain_prodom_sf"/>
</dbReference>
<protein>
    <recommendedName>
        <fullName evidence="6">Legumain</fullName>
    </recommendedName>
</protein>
<dbReference type="AlphaFoldDB" id="A0AAE1DI79"/>
<evidence type="ECO:0000256" key="1">
    <source>
        <dbReference type="ARBA" id="ARBA00009941"/>
    </source>
</evidence>
<feature type="active site" evidence="2">
    <location>
        <position position="141"/>
    </location>
</feature>
<name>A0AAE1DI79_9GAST</name>
<feature type="chain" id="PRO_5041943984" description="Legumain" evidence="3">
    <location>
        <begin position="19"/>
        <end position="431"/>
    </location>
</feature>
<dbReference type="GO" id="GO:0005773">
    <property type="term" value="C:vacuole"/>
    <property type="evidence" value="ECO:0007669"/>
    <property type="project" value="GOC"/>
</dbReference>
<dbReference type="PIRSF" id="PIRSF019663">
    <property type="entry name" value="Legumain"/>
    <property type="match status" value="1"/>
</dbReference>
<accession>A0AAE1DI79</accession>
<reference evidence="4" key="1">
    <citation type="journal article" date="2023" name="G3 (Bethesda)">
        <title>A reference genome for the long-term kleptoplast-retaining sea slug Elysia crispata morphotype clarki.</title>
        <authorList>
            <person name="Eastman K.E."/>
            <person name="Pendleton A.L."/>
            <person name="Shaikh M.A."/>
            <person name="Suttiyut T."/>
            <person name="Ogas R."/>
            <person name="Tomko P."/>
            <person name="Gavelis G."/>
            <person name="Widhalm J.R."/>
            <person name="Wisecaver J.H."/>
        </authorList>
    </citation>
    <scope>NUCLEOTIDE SEQUENCE</scope>
    <source>
        <strain evidence="4">ECLA1</strain>
    </source>
</reference>
<dbReference type="PRINTS" id="PR00776">
    <property type="entry name" value="HEMOGLOBNASE"/>
</dbReference>
<dbReference type="Gene3D" id="1.10.132.130">
    <property type="match status" value="1"/>
</dbReference>
<organism evidence="4 5">
    <name type="scientific">Elysia crispata</name>
    <name type="common">lettuce slug</name>
    <dbReference type="NCBI Taxonomy" id="231223"/>
    <lineage>
        <taxon>Eukaryota</taxon>
        <taxon>Metazoa</taxon>
        <taxon>Spiralia</taxon>
        <taxon>Lophotrochozoa</taxon>
        <taxon>Mollusca</taxon>
        <taxon>Gastropoda</taxon>
        <taxon>Heterobranchia</taxon>
        <taxon>Euthyneura</taxon>
        <taxon>Panpulmonata</taxon>
        <taxon>Sacoglossa</taxon>
        <taxon>Placobranchoidea</taxon>
        <taxon>Plakobranchidae</taxon>
        <taxon>Elysia</taxon>
    </lineage>
</organism>
<dbReference type="GO" id="GO:0051603">
    <property type="term" value="P:proteolysis involved in protein catabolic process"/>
    <property type="evidence" value="ECO:0007669"/>
    <property type="project" value="TreeGrafter"/>
</dbReference>